<evidence type="ECO:0000313" key="8">
    <source>
        <dbReference type="Proteomes" id="UP000507470"/>
    </source>
</evidence>
<feature type="domain" description="UMOD/GP2/OIT3-like D8C" evidence="6">
    <location>
        <begin position="67"/>
        <end position="142"/>
    </location>
</feature>
<protein>
    <recommendedName>
        <fullName evidence="6">UMOD/GP2/OIT3-like D8C domain-containing protein</fullName>
    </recommendedName>
</protein>
<dbReference type="OrthoDB" id="6082142at2759"/>
<dbReference type="PANTHER" id="PTHR36191">
    <property type="entry name" value="ENDO/EXONUCLEASE/PHOSPHATASE DOMAIN-CONTAINING PROTEIN-RELATED"/>
    <property type="match status" value="1"/>
</dbReference>
<feature type="region of interest" description="Disordered" evidence="3">
    <location>
        <begin position="443"/>
        <end position="466"/>
    </location>
</feature>
<dbReference type="Proteomes" id="UP000507470">
    <property type="component" value="Unassembled WGS sequence"/>
</dbReference>
<keyword evidence="4" id="KW-0472">Membrane</keyword>
<reference evidence="7 8" key="1">
    <citation type="submission" date="2020-06" db="EMBL/GenBank/DDBJ databases">
        <authorList>
            <person name="Li R."/>
            <person name="Bekaert M."/>
        </authorList>
    </citation>
    <scope>NUCLEOTIDE SEQUENCE [LARGE SCALE GENOMIC DNA]</scope>
    <source>
        <strain evidence="8">wild</strain>
    </source>
</reference>
<gene>
    <name evidence="7" type="ORF">MCOR_37716</name>
</gene>
<evidence type="ECO:0000256" key="5">
    <source>
        <dbReference type="SAM" id="SignalP"/>
    </source>
</evidence>
<name>A0A6J8D927_MYTCO</name>
<organism evidence="7 8">
    <name type="scientific">Mytilus coruscus</name>
    <name type="common">Sea mussel</name>
    <dbReference type="NCBI Taxonomy" id="42192"/>
    <lineage>
        <taxon>Eukaryota</taxon>
        <taxon>Metazoa</taxon>
        <taxon>Spiralia</taxon>
        <taxon>Lophotrochozoa</taxon>
        <taxon>Mollusca</taxon>
        <taxon>Bivalvia</taxon>
        <taxon>Autobranchia</taxon>
        <taxon>Pteriomorphia</taxon>
        <taxon>Mytilida</taxon>
        <taxon>Mytiloidea</taxon>
        <taxon>Mytilidae</taxon>
        <taxon>Mytilinae</taxon>
        <taxon>Mytilus</taxon>
    </lineage>
</organism>
<dbReference type="AlphaFoldDB" id="A0A6J8D927"/>
<dbReference type="InterPro" id="IPR057774">
    <property type="entry name" value="D8C_UMOD/GP2/OIT3-like"/>
</dbReference>
<evidence type="ECO:0000259" key="6">
    <source>
        <dbReference type="Pfam" id="PF23283"/>
    </source>
</evidence>
<evidence type="ECO:0000256" key="1">
    <source>
        <dbReference type="ARBA" id="ARBA00022729"/>
    </source>
</evidence>
<evidence type="ECO:0000256" key="4">
    <source>
        <dbReference type="SAM" id="Phobius"/>
    </source>
</evidence>
<feature type="transmembrane region" description="Helical" evidence="4">
    <location>
        <begin position="473"/>
        <end position="498"/>
    </location>
</feature>
<keyword evidence="1 5" id="KW-0732">Signal</keyword>
<feature type="domain" description="UMOD/GP2/OIT3-like D8C" evidence="6">
    <location>
        <begin position="211"/>
        <end position="286"/>
    </location>
</feature>
<dbReference type="EMBL" id="CACVKT020006861">
    <property type="protein sequence ID" value="CAC5403862.1"/>
    <property type="molecule type" value="Genomic_DNA"/>
</dbReference>
<keyword evidence="4" id="KW-0812">Transmembrane</keyword>
<keyword evidence="4" id="KW-1133">Transmembrane helix</keyword>
<sequence length="566" mass="62823">MEKILTLFLILFIRFLTTKCDPCLTYKVLDTPNEHTRSVANAALPSPICDNTLEVGWYRVTSYAGERMPTECVYGGMRCGTSFSIWMNGTYPDAGVAKTVQACAAHYDGDCCKYSYDIEVKNCTDYLVYNLVPVSTCYQAYCFGSELACPAGETSDNNGFTPGCKYEPCLEENHQTLDHWERSVNNTEIGNLCDNVLTPGWYRPISAVGNTMPTECPQGGYKCGTSSPIWMDGSYPSSGEIANVTACVGNYNGGCCTSSYDIQVKNCDDFYIYNLKATSGCYQAYCFGTEVKCPVGETSDNGGFTPECEFDPCHSRNYGILVGEMKRSSNYTLQKSDVAIEDSRLTTGWYRIDSVTGNDIVNESVGMMQCGTLYPLWMEGTLPDVSDKTVDRKVCQSGLYSTCDQKYDIKVRNCGNYRTYYLTQLNVDKSAFCFGTFPVPDPTTTTTTTTRRPPPGDHNSSKDDENDKDDKPYIWVIVAMLAVLSTILLAILLVKFFLQRTVSKRAVSFVDVKGKLPTYDEVIQNEKNNRLQMIQTVSPSAPVNQFVGSMTSIPPNSTKMGQMKSY</sequence>
<proteinExistence type="predicted"/>
<dbReference type="PANTHER" id="PTHR36191:SF4">
    <property type="entry name" value="VWFD DOMAIN-CONTAINING PROTEIN"/>
    <property type="match status" value="1"/>
</dbReference>
<evidence type="ECO:0000313" key="7">
    <source>
        <dbReference type="EMBL" id="CAC5403862.1"/>
    </source>
</evidence>
<accession>A0A6J8D927</accession>
<evidence type="ECO:0000256" key="3">
    <source>
        <dbReference type="SAM" id="MobiDB-lite"/>
    </source>
</evidence>
<keyword evidence="2" id="KW-1015">Disulfide bond</keyword>
<evidence type="ECO:0000256" key="2">
    <source>
        <dbReference type="ARBA" id="ARBA00023157"/>
    </source>
</evidence>
<dbReference type="Pfam" id="PF23283">
    <property type="entry name" value="D8C_UMOD"/>
    <property type="match status" value="2"/>
</dbReference>
<keyword evidence="8" id="KW-1185">Reference proteome</keyword>
<feature type="signal peptide" evidence="5">
    <location>
        <begin position="1"/>
        <end position="20"/>
    </location>
</feature>
<feature type="chain" id="PRO_5026807196" description="UMOD/GP2/OIT3-like D8C domain-containing protein" evidence="5">
    <location>
        <begin position="21"/>
        <end position="566"/>
    </location>
</feature>